<reference evidence="2 3" key="1">
    <citation type="submission" date="2019-12" db="EMBL/GenBank/DDBJ databases">
        <title>Genomic-based taxomic classification of the family Erythrobacteraceae.</title>
        <authorList>
            <person name="Xu L."/>
        </authorList>
    </citation>
    <scope>NUCLEOTIDE SEQUENCE [LARGE SCALE GENOMIC DNA]</scope>
    <source>
        <strain evidence="2 3">LMG 29518</strain>
    </source>
</reference>
<dbReference type="PANTHER" id="PTHR40031:SF1">
    <property type="entry name" value="MEMBRANE-BOUND METAL-DEPENDENT HYDROLASE"/>
    <property type="match status" value="1"/>
</dbReference>
<dbReference type="PANTHER" id="PTHR40031">
    <property type="entry name" value="HYPOTHETICAL MEMBRANE SPANNING PROTEIN"/>
    <property type="match status" value="1"/>
</dbReference>
<keyword evidence="1" id="KW-1133">Transmembrane helix</keyword>
<keyword evidence="3" id="KW-1185">Reference proteome</keyword>
<dbReference type="GO" id="GO:0016787">
    <property type="term" value="F:hydrolase activity"/>
    <property type="evidence" value="ECO:0007669"/>
    <property type="project" value="UniProtKB-KW"/>
</dbReference>
<sequence length="304" mass="33776">MDNLTHSLVGALMGQAGLKQKTGLAMPALIIGANIPDIDATCTVYGIESLAMRRGLTHGPIAWVVLPLILAALLYGFDRWQASRGRRPESRLQVHFGWLFALSLLACLSHPALDWLNNYGIRLLEPFSHRWFYGDAIFIIDIWLWLGMGTAVWLSWRRSKRGEDGRKIARIALACVLAYIAGNIALSRAYLPATIEGETAIVSPVPIAFWQRDIAVGSNGIWRMEGATRGEYPLDRCDLDKAARKDPDVAAFLFWSRAPMIERIEGRLTLLDARYASPMAQGRFSVSLPDDVCGLMRRGFVAAH</sequence>
<name>A0A6I4T3W7_9SPHN</name>
<feature type="transmembrane region" description="Helical" evidence="1">
    <location>
        <begin position="136"/>
        <end position="156"/>
    </location>
</feature>
<accession>A0A6I4T3W7</accession>
<dbReference type="OrthoDB" id="110250at2"/>
<dbReference type="Pfam" id="PF04307">
    <property type="entry name" value="YdjM"/>
    <property type="match status" value="1"/>
</dbReference>
<feature type="transmembrane region" description="Helical" evidence="1">
    <location>
        <begin position="60"/>
        <end position="77"/>
    </location>
</feature>
<dbReference type="RefSeq" id="WP_160735084.1">
    <property type="nucleotide sequence ID" value="NZ_WTYT01000001.1"/>
</dbReference>
<evidence type="ECO:0000313" key="2">
    <source>
        <dbReference type="EMBL" id="MXO64680.1"/>
    </source>
</evidence>
<evidence type="ECO:0000256" key="1">
    <source>
        <dbReference type="SAM" id="Phobius"/>
    </source>
</evidence>
<gene>
    <name evidence="2" type="ORF">GRI91_02815</name>
</gene>
<feature type="transmembrane region" description="Helical" evidence="1">
    <location>
        <begin position="98"/>
        <end position="116"/>
    </location>
</feature>
<keyword evidence="1" id="KW-0812">Transmembrane</keyword>
<dbReference type="Proteomes" id="UP000438476">
    <property type="component" value="Unassembled WGS sequence"/>
</dbReference>
<comment type="caution">
    <text evidence="2">The sequence shown here is derived from an EMBL/GenBank/DDBJ whole genome shotgun (WGS) entry which is preliminary data.</text>
</comment>
<proteinExistence type="predicted"/>
<dbReference type="InterPro" id="IPR053170">
    <property type="entry name" value="Transcription_regulator"/>
</dbReference>
<dbReference type="EMBL" id="WTYT01000001">
    <property type="protein sequence ID" value="MXO64680.1"/>
    <property type="molecule type" value="Genomic_DNA"/>
</dbReference>
<protein>
    <submittedName>
        <fullName evidence="2">Metal-dependent hydrolase</fullName>
    </submittedName>
</protein>
<organism evidence="2 3">
    <name type="scientific">Altericroceibacterium endophyticum</name>
    <dbReference type="NCBI Taxonomy" id="1808508"/>
    <lineage>
        <taxon>Bacteria</taxon>
        <taxon>Pseudomonadati</taxon>
        <taxon>Pseudomonadota</taxon>
        <taxon>Alphaproteobacteria</taxon>
        <taxon>Sphingomonadales</taxon>
        <taxon>Erythrobacteraceae</taxon>
        <taxon>Altericroceibacterium</taxon>
    </lineage>
</organism>
<keyword evidence="2" id="KW-0378">Hydrolase</keyword>
<dbReference type="InterPro" id="IPR007404">
    <property type="entry name" value="YdjM-like"/>
</dbReference>
<evidence type="ECO:0000313" key="3">
    <source>
        <dbReference type="Proteomes" id="UP000438476"/>
    </source>
</evidence>
<feature type="transmembrane region" description="Helical" evidence="1">
    <location>
        <begin position="168"/>
        <end position="186"/>
    </location>
</feature>
<keyword evidence="1" id="KW-0472">Membrane</keyword>
<dbReference type="AlphaFoldDB" id="A0A6I4T3W7"/>